<protein>
    <submittedName>
        <fullName evidence="1">Uncharacterized protein</fullName>
    </submittedName>
</protein>
<sequence>MEKVSCPTDCDSSKAQNVMEHFDQQGATLPHTDGEHTAVTKRTGTVRDKLQSELRERYGLLSDAYVDLLITEGDVQWHDDRHAAVRPVRPPSDMPTASEEVKIKLDNILKPSLTPDLPQVKTVLTKGHAGSGKTTSVQKFVLNWAEGRANQDVDFVFVFPFLELDWLRDQSFSLSGLIRHFHPSLMSESDTLSLDLNQSKVFFILDGLDQFNHPMDFENMCAESDINKEMPLPVLLANLIWCQLLLPSAYVWVTSRPAAASLIPFNVLPQPRCLTEIRGFDDSQKRIFLKKRFVNEGQVCKTIAQVMKAVALESTRNLCVLCQTPLCCEMLSAIMKSTEEGDSVEIDTQTQLYTHFLLIQISLGANENSERSKTIREDFHKLGKLAFLQLEKGSPIFSGDNLRECRVEISESSVFQRLCRPLITGCEAYPEKMYCFVYTGVQEYLAALHVYLAYANKGRNLLHNPVTVFDWLKRTFRRATLSDLHQCSVDKVMRNPHGKYDLFLCFLLGLSSTPNHLLDLACP</sequence>
<feature type="non-terminal residue" evidence="1">
    <location>
        <position position="523"/>
    </location>
</feature>
<reference evidence="1" key="1">
    <citation type="submission" date="2021-05" db="EMBL/GenBank/DDBJ databases">
        <authorList>
            <person name="Pan Q."/>
            <person name="Jouanno E."/>
            <person name="Zahm M."/>
            <person name="Klopp C."/>
            <person name="Cabau C."/>
            <person name="Louis A."/>
            <person name="Berthelot C."/>
            <person name="Parey E."/>
            <person name="Roest Crollius H."/>
            <person name="Montfort J."/>
            <person name="Robinson-Rechavi M."/>
            <person name="Bouchez O."/>
            <person name="Lampietro C."/>
            <person name="Lopez Roques C."/>
            <person name="Donnadieu C."/>
            <person name="Postlethwait J."/>
            <person name="Bobe J."/>
            <person name="Dillon D."/>
            <person name="Chandos A."/>
            <person name="von Hippel F."/>
            <person name="Guiguen Y."/>
        </authorList>
    </citation>
    <scope>NUCLEOTIDE SEQUENCE</scope>
    <source>
        <strain evidence="1">YG-Jan2019</strain>
    </source>
</reference>
<name>A0ACC2GBN8_DALPE</name>
<keyword evidence="2" id="KW-1185">Reference proteome</keyword>
<gene>
    <name evidence="1" type="ORF">DPEC_G00187440</name>
</gene>
<evidence type="ECO:0000313" key="2">
    <source>
        <dbReference type="Proteomes" id="UP001157502"/>
    </source>
</evidence>
<comment type="caution">
    <text evidence="1">The sequence shown here is derived from an EMBL/GenBank/DDBJ whole genome shotgun (WGS) entry which is preliminary data.</text>
</comment>
<proteinExistence type="predicted"/>
<organism evidence="1 2">
    <name type="scientific">Dallia pectoralis</name>
    <name type="common">Alaska blackfish</name>
    <dbReference type="NCBI Taxonomy" id="75939"/>
    <lineage>
        <taxon>Eukaryota</taxon>
        <taxon>Metazoa</taxon>
        <taxon>Chordata</taxon>
        <taxon>Craniata</taxon>
        <taxon>Vertebrata</taxon>
        <taxon>Euteleostomi</taxon>
        <taxon>Actinopterygii</taxon>
        <taxon>Neopterygii</taxon>
        <taxon>Teleostei</taxon>
        <taxon>Protacanthopterygii</taxon>
        <taxon>Esociformes</taxon>
        <taxon>Umbridae</taxon>
        <taxon>Dallia</taxon>
    </lineage>
</organism>
<accession>A0ACC2GBN8</accession>
<dbReference type="EMBL" id="CM055742">
    <property type="protein sequence ID" value="KAJ8001074.1"/>
    <property type="molecule type" value="Genomic_DNA"/>
</dbReference>
<dbReference type="Proteomes" id="UP001157502">
    <property type="component" value="Chromosome 15"/>
</dbReference>
<evidence type="ECO:0000313" key="1">
    <source>
        <dbReference type="EMBL" id="KAJ8001074.1"/>
    </source>
</evidence>